<comment type="subcellular location">
    <subcellularLocation>
        <location evidence="1 10">Nucleus</location>
    </subcellularLocation>
</comment>
<keyword evidence="8" id="KW-0804">Transcription</keyword>
<dbReference type="EMBL" id="JANCYU010000020">
    <property type="protein sequence ID" value="KAK4523879.1"/>
    <property type="molecule type" value="Genomic_DNA"/>
</dbReference>
<comment type="caution">
    <text evidence="12">The sequence shown here is derived from an EMBL/GenBank/DDBJ whole genome shotgun (WGS) entry which is preliminary data.</text>
</comment>
<dbReference type="Gene3D" id="3.30.160.60">
    <property type="entry name" value="Classic Zinc Finger"/>
    <property type="match status" value="1"/>
</dbReference>
<keyword evidence="4" id="KW-0862">Zinc</keyword>
<keyword evidence="13" id="KW-1185">Reference proteome</keyword>
<feature type="compositionally biased region" description="Basic and acidic residues" evidence="11">
    <location>
        <begin position="21"/>
        <end position="35"/>
    </location>
</feature>
<dbReference type="Proteomes" id="UP001300502">
    <property type="component" value="Unassembled WGS sequence"/>
</dbReference>
<feature type="compositionally biased region" description="Basic and acidic residues" evidence="11">
    <location>
        <begin position="49"/>
        <end position="64"/>
    </location>
</feature>
<proteinExistence type="inferred from homology"/>
<keyword evidence="3" id="KW-0863">Zinc-finger</keyword>
<evidence type="ECO:0000256" key="7">
    <source>
        <dbReference type="ARBA" id="ARBA00023159"/>
    </source>
</evidence>
<keyword evidence="2" id="KW-0479">Metal-binding</keyword>
<evidence type="ECO:0000256" key="6">
    <source>
        <dbReference type="ARBA" id="ARBA00023015"/>
    </source>
</evidence>
<keyword evidence="7 10" id="KW-0010">Activator</keyword>
<evidence type="ECO:0000256" key="4">
    <source>
        <dbReference type="ARBA" id="ARBA00022833"/>
    </source>
</evidence>
<dbReference type="GO" id="GO:0006325">
    <property type="term" value="P:chromatin organization"/>
    <property type="evidence" value="ECO:0007669"/>
    <property type="project" value="UniProtKB-KW"/>
</dbReference>
<evidence type="ECO:0000256" key="2">
    <source>
        <dbReference type="ARBA" id="ARBA00022723"/>
    </source>
</evidence>
<evidence type="ECO:0000256" key="3">
    <source>
        <dbReference type="ARBA" id="ARBA00022771"/>
    </source>
</evidence>
<evidence type="ECO:0000256" key="5">
    <source>
        <dbReference type="ARBA" id="ARBA00022853"/>
    </source>
</evidence>
<dbReference type="AlphaFoldDB" id="A0AAV9I9C5"/>
<evidence type="ECO:0000313" key="12">
    <source>
        <dbReference type="EMBL" id="KAK4523879.1"/>
    </source>
</evidence>
<dbReference type="InterPro" id="IPR013246">
    <property type="entry name" value="SAGA_su_Sgf11"/>
</dbReference>
<sequence length="256" mass="28680">MPPRKRRATSSSQKKSNKAVSTERHRVQNEKDSSSRGRISQEPSTSSLRADEELKEVENMEILDHIPAPPLKRKNTNKSQENCAKQEVANVDTQKESELERRRKTLDSLLRETDLANFASTTILAARFTQKLVRRISLEGLLKFRCRKDSISDDLKRHIFDVSFNKEAETNKCNLVTSEQIGKHLNQGSVRSGSSNHSNTRNLSCSHCGTLVSSSRYAAHLEKCLGKGGRLSSRAASLRLRNSASEGDQNTTEDSI</sequence>
<name>A0AAV9I9C5_9RHOD</name>
<keyword evidence="6" id="KW-0805">Transcription regulation</keyword>
<reference evidence="12 13" key="1">
    <citation type="submission" date="2022-07" db="EMBL/GenBank/DDBJ databases">
        <title>Genome-wide signatures of adaptation to extreme environments.</title>
        <authorList>
            <person name="Cho C.H."/>
            <person name="Yoon H.S."/>
        </authorList>
    </citation>
    <scope>NUCLEOTIDE SEQUENCE [LARGE SCALE GENOMIC DNA]</scope>
    <source>
        <strain evidence="12 13">108.79 E11</strain>
    </source>
</reference>
<accession>A0AAV9I9C5</accession>
<evidence type="ECO:0000256" key="1">
    <source>
        <dbReference type="ARBA" id="ARBA00004123"/>
    </source>
</evidence>
<evidence type="ECO:0000256" key="9">
    <source>
        <dbReference type="ARBA" id="ARBA00023242"/>
    </source>
</evidence>
<protein>
    <recommendedName>
        <fullName evidence="10">SAGA-associated factor 11</fullName>
    </recommendedName>
</protein>
<feature type="region of interest" description="Disordered" evidence="11">
    <location>
        <begin position="1"/>
        <end position="84"/>
    </location>
</feature>
<dbReference type="Pfam" id="PF08209">
    <property type="entry name" value="Sgf11"/>
    <property type="match status" value="1"/>
</dbReference>
<dbReference type="GO" id="GO:0070461">
    <property type="term" value="C:SAGA-type complex"/>
    <property type="evidence" value="ECO:0007669"/>
    <property type="project" value="UniProtKB-ARBA"/>
</dbReference>
<dbReference type="GO" id="GO:0005634">
    <property type="term" value="C:nucleus"/>
    <property type="evidence" value="ECO:0007669"/>
    <property type="project" value="UniProtKB-SubCell"/>
</dbReference>
<evidence type="ECO:0000256" key="11">
    <source>
        <dbReference type="SAM" id="MobiDB-lite"/>
    </source>
</evidence>
<comment type="similarity">
    <text evidence="10">Belongs to the SGF11 family.</text>
</comment>
<evidence type="ECO:0000256" key="10">
    <source>
        <dbReference type="RuleBase" id="RU261113"/>
    </source>
</evidence>
<evidence type="ECO:0000256" key="8">
    <source>
        <dbReference type="ARBA" id="ARBA00023163"/>
    </source>
</evidence>
<evidence type="ECO:0000313" key="13">
    <source>
        <dbReference type="Proteomes" id="UP001300502"/>
    </source>
</evidence>
<organism evidence="12 13">
    <name type="scientific">Galdieria yellowstonensis</name>
    <dbReference type="NCBI Taxonomy" id="3028027"/>
    <lineage>
        <taxon>Eukaryota</taxon>
        <taxon>Rhodophyta</taxon>
        <taxon>Bangiophyceae</taxon>
        <taxon>Galdieriales</taxon>
        <taxon>Galdieriaceae</taxon>
        <taxon>Galdieria</taxon>
    </lineage>
</organism>
<feature type="compositionally biased region" description="Polar residues" evidence="11">
    <location>
        <begin position="9"/>
        <end position="20"/>
    </location>
</feature>
<dbReference type="GO" id="GO:0008270">
    <property type="term" value="F:zinc ion binding"/>
    <property type="evidence" value="ECO:0007669"/>
    <property type="project" value="UniProtKB-KW"/>
</dbReference>
<feature type="compositionally biased region" description="Polar residues" evidence="11">
    <location>
        <begin position="36"/>
        <end position="48"/>
    </location>
</feature>
<keyword evidence="9" id="KW-0539">Nucleus</keyword>
<keyword evidence="5" id="KW-0156">Chromatin regulator</keyword>
<gene>
    <name evidence="12" type="ORF">GAYE_SCF00G1775</name>
</gene>